<dbReference type="EMBL" id="CP159837">
    <property type="protein sequence ID" value="XCM37942.1"/>
    <property type="molecule type" value="Genomic_DNA"/>
</dbReference>
<feature type="chain" id="PRO_5043739607" evidence="1">
    <location>
        <begin position="28"/>
        <end position="188"/>
    </location>
</feature>
<evidence type="ECO:0000313" key="2">
    <source>
        <dbReference type="EMBL" id="XCM37942.1"/>
    </source>
</evidence>
<sequence length="188" mass="20518">MSTQPFTSKLFRLSGLALLTLGLVSCGNTKTTSVPPSPTATTTSPPTVTPRYFCGQDAQGTYTTYAETPKGKQAIIRWKSEYFSKSGYTPEVRCKEASPRFQQAADNGQLEHITNSTQNNLPVVCSASNKTEACGMMLFTLRPEDDPEIVRQMLIDLGKGVAMGPIPQSGNYKVYIPMSEVLQKLPVE</sequence>
<gene>
    <name evidence="2" type="ORF">ABWT76_000754</name>
</gene>
<protein>
    <submittedName>
        <fullName evidence="2">COP23 domain-containing protein</fullName>
    </submittedName>
</protein>
<dbReference type="AlphaFoldDB" id="A0AAU8JGJ5"/>
<dbReference type="InterPro" id="IPR025478">
    <property type="entry name" value="COP23"/>
</dbReference>
<proteinExistence type="predicted"/>
<evidence type="ECO:0000256" key="1">
    <source>
        <dbReference type="SAM" id="SignalP"/>
    </source>
</evidence>
<feature type="signal peptide" evidence="1">
    <location>
        <begin position="1"/>
        <end position="27"/>
    </location>
</feature>
<dbReference type="RefSeq" id="WP_354635661.1">
    <property type="nucleotide sequence ID" value="NZ_CP159837.1"/>
</dbReference>
<organism evidence="2">
    <name type="scientific">Planktothricoides raciborskii GIHE-MW2</name>
    <dbReference type="NCBI Taxonomy" id="2792601"/>
    <lineage>
        <taxon>Bacteria</taxon>
        <taxon>Bacillati</taxon>
        <taxon>Cyanobacteriota</taxon>
        <taxon>Cyanophyceae</taxon>
        <taxon>Oscillatoriophycideae</taxon>
        <taxon>Oscillatoriales</taxon>
        <taxon>Oscillatoriaceae</taxon>
        <taxon>Planktothricoides</taxon>
    </lineage>
</organism>
<keyword evidence="1" id="KW-0732">Signal</keyword>
<reference evidence="2" key="1">
    <citation type="submission" date="2024-07" db="EMBL/GenBank/DDBJ databases">
        <authorList>
            <person name="Kim Y.J."/>
            <person name="Jeong J.Y."/>
        </authorList>
    </citation>
    <scope>NUCLEOTIDE SEQUENCE</scope>
    <source>
        <strain evidence="2">GIHE-MW2</strain>
    </source>
</reference>
<name>A0AAU8JGJ5_9CYAN</name>
<dbReference type="Pfam" id="PF14218">
    <property type="entry name" value="COP23"/>
    <property type="match status" value="1"/>
</dbReference>
<accession>A0AAU8JGJ5</accession>